<keyword evidence="3" id="KW-1185">Reference proteome</keyword>
<dbReference type="EMBL" id="JBHSFA010000011">
    <property type="protein sequence ID" value="MFC4544091.1"/>
    <property type="molecule type" value="Genomic_DNA"/>
</dbReference>
<dbReference type="RefSeq" id="WP_250140833.1">
    <property type="nucleotide sequence ID" value="NZ_JALIQP010000003.1"/>
</dbReference>
<evidence type="ECO:0000313" key="3">
    <source>
        <dbReference type="Proteomes" id="UP001595898"/>
    </source>
</evidence>
<proteinExistence type="predicted"/>
<comment type="caution">
    <text evidence="2">The sequence shown here is derived from an EMBL/GenBank/DDBJ whole genome shotgun (WGS) entry which is preliminary data.</text>
</comment>
<dbReference type="Proteomes" id="UP001595898">
    <property type="component" value="Unassembled WGS sequence"/>
</dbReference>
<accession>A0ABD5PU94</accession>
<evidence type="ECO:0000256" key="1">
    <source>
        <dbReference type="SAM" id="MobiDB-lite"/>
    </source>
</evidence>
<feature type="region of interest" description="Disordered" evidence="1">
    <location>
        <begin position="1"/>
        <end position="29"/>
    </location>
</feature>
<protein>
    <submittedName>
        <fullName evidence="2">Uncharacterized protein</fullName>
    </submittedName>
</protein>
<sequence length="206" mass="23441">MNTDGGPDFGRRDESEGREGAEIPTEEEILSEIESVTLTPSEHQRIKDVVTGEAMDRIKGHDRRYLIAGAGGETGAATRRTMVRDLLDARTDPPAVALRLEDFDLTPEDIRLWHRVFDILCGRATHIVTVLEDFDGGYVWELGLLFAPSYRDHVWVLKRRYPDEGIERERYDNGMAASHVKLLLTGDRCHEWVDVDELRDVVDEIP</sequence>
<feature type="compositionally biased region" description="Basic and acidic residues" evidence="1">
    <location>
        <begin position="9"/>
        <end position="21"/>
    </location>
</feature>
<dbReference type="AlphaFoldDB" id="A0ABD5PU94"/>
<gene>
    <name evidence="2" type="ORF">ACFO5R_19380</name>
</gene>
<organism evidence="2 3">
    <name type="scientific">Halosolutus amylolyticus</name>
    <dbReference type="NCBI Taxonomy" id="2932267"/>
    <lineage>
        <taxon>Archaea</taxon>
        <taxon>Methanobacteriati</taxon>
        <taxon>Methanobacteriota</taxon>
        <taxon>Stenosarchaea group</taxon>
        <taxon>Halobacteria</taxon>
        <taxon>Halobacteriales</taxon>
        <taxon>Natrialbaceae</taxon>
        <taxon>Halosolutus</taxon>
    </lineage>
</organism>
<evidence type="ECO:0000313" key="2">
    <source>
        <dbReference type="EMBL" id="MFC4544091.1"/>
    </source>
</evidence>
<reference evidence="2 3" key="1">
    <citation type="journal article" date="2019" name="Int. J. Syst. Evol. Microbiol.">
        <title>The Global Catalogue of Microorganisms (GCM) 10K type strain sequencing project: providing services to taxonomists for standard genome sequencing and annotation.</title>
        <authorList>
            <consortium name="The Broad Institute Genomics Platform"/>
            <consortium name="The Broad Institute Genome Sequencing Center for Infectious Disease"/>
            <person name="Wu L."/>
            <person name="Ma J."/>
        </authorList>
    </citation>
    <scope>NUCLEOTIDE SEQUENCE [LARGE SCALE GENOMIC DNA]</scope>
    <source>
        <strain evidence="2 3">WLHS5</strain>
    </source>
</reference>
<name>A0ABD5PU94_9EURY</name>